<sequence>MLPQLLPVDAEIPALNPRNTVHFTGIFSGEAYSLVTTNPSLKIGMGTAAAMP</sequence>
<dbReference type="AlphaFoldDB" id="W0F820"/>
<dbReference type="Proteomes" id="UP000003586">
    <property type="component" value="Chromosome"/>
</dbReference>
<proteinExistence type="predicted"/>
<keyword evidence="2" id="KW-1185">Reference proteome</keyword>
<evidence type="ECO:0000313" key="2">
    <source>
        <dbReference type="Proteomes" id="UP000003586"/>
    </source>
</evidence>
<reference evidence="1 2" key="1">
    <citation type="submission" date="2013-12" db="EMBL/GenBank/DDBJ databases">
        <authorList>
            <consortium name="DOE Joint Genome Institute"/>
            <person name="Eisen J."/>
            <person name="Huntemann M."/>
            <person name="Han J."/>
            <person name="Chen A."/>
            <person name="Kyrpides N."/>
            <person name="Mavromatis K."/>
            <person name="Markowitz V."/>
            <person name="Palaniappan K."/>
            <person name="Ivanova N."/>
            <person name="Schaumberg A."/>
            <person name="Pati A."/>
            <person name="Liolios K."/>
            <person name="Nordberg H.P."/>
            <person name="Cantor M.N."/>
            <person name="Hua S.X."/>
            <person name="Woyke T."/>
        </authorList>
    </citation>
    <scope>NUCLEOTIDE SEQUENCE [LARGE SCALE GENOMIC DNA]</scope>
    <source>
        <strain evidence="2">DSM 19437</strain>
    </source>
</reference>
<accession>W0F820</accession>
<name>W0F820_9BACT</name>
<gene>
    <name evidence="1" type="ORF">NIASO_17715</name>
</gene>
<dbReference type="KEGG" id="nso:NIASO_17715"/>
<evidence type="ECO:0000313" key="1">
    <source>
        <dbReference type="EMBL" id="AHF17963.1"/>
    </source>
</evidence>
<dbReference type="EMBL" id="CP007035">
    <property type="protein sequence ID" value="AHF17963.1"/>
    <property type="molecule type" value="Genomic_DNA"/>
</dbReference>
<dbReference type="STRING" id="929713.NIASO_17715"/>
<dbReference type="RefSeq" id="WP_008587739.1">
    <property type="nucleotide sequence ID" value="NZ_CP007035.1"/>
</dbReference>
<organism evidence="1 2">
    <name type="scientific">Niabella soli DSM 19437</name>
    <dbReference type="NCBI Taxonomy" id="929713"/>
    <lineage>
        <taxon>Bacteria</taxon>
        <taxon>Pseudomonadati</taxon>
        <taxon>Bacteroidota</taxon>
        <taxon>Chitinophagia</taxon>
        <taxon>Chitinophagales</taxon>
        <taxon>Chitinophagaceae</taxon>
        <taxon>Niabella</taxon>
    </lineage>
</organism>
<dbReference type="HOGENOM" id="CLU_3082295_0_0_10"/>
<protein>
    <submittedName>
        <fullName evidence="1">Uncharacterized protein</fullName>
    </submittedName>
</protein>